<accession>A0A0P9S0Z0</accession>
<comment type="caution">
    <text evidence="1">The sequence shown here is derived from an EMBL/GenBank/DDBJ whole genome shotgun (WGS) entry which is preliminary data.</text>
</comment>
<dbReference type="Proteomes" id="UP000050356">
    <property type="component" value="Unassembled WGS sequence"/>
</dbReference>
<evidence type="ECO:0000313" key="2">
    <source>
        <dbReference type="Proteomes" id="UP000050356"/>
    </source>
</evidence>
<feature type="non-terminal residue" evidence="1">
    <location>
        <position position="1"/>
    </location>
</feature>
<name>A0A0P9S0Z0_PSESX</name>
<reference evidence="1 2" key="1">
    <citation type="submission" date="2015-09" db="EMBL/GenBank/DDBJ databases">
        <title>Genome announcement of multiple Pseudomonas syringae strains.</title>
        <authorList>
            <person name="Thakur S."/>
            <person name="Wang P.W."/>
            <person name="Gong Y."/>
            <person name="Weir B.S."/>
            <person name="Guttman D.S."/>
        </authorList>
    </citation>
    <scope>NUCLEOTIDE SEQUENCE [LARGE SCALE GENOMIC DNA]</scope>
    <source>
        <strain evidence="1 2">ICMP17524</strain>
    </source>
</reference>
<evidence type="ECO:0000313" key="1">
    <source>
        <dbReference type="EMBL" id="KPW90807.1"/>
    </source>
</evidence>
<dbReference type="EMBL" id="LJQA01000571">
    <property type="protein sequence ID" value="KPW90807.1"/>
    <property type="molecule type" value="Genomic_DNA"/>
</dbReference>
<dbReference type="AlphaFoldDB" id="A0A0P9S0Z0"/>
<sequence length="49" mass="5202">FSSPLNGGLMEKILQLLCVLDDRTLPPRLTLCVTHFHAVGQPAGQGGEA</sequence>
<gene>
    <name evidence="1" type="ORF">ALO50_04333</name>
</gene>
<dbReference type="PATRIC" id="fig|264451.4.peg.1582"/>
<protein>
    <submittedName>
        <fullName evidence="1">Uncharacterized protein</fullName>
    </submittedName>
</protein>
<organism evidence="1 2">
    <name type="scientific">Pseudomonas syringae pv. cerasicola</name>
    <dbReference type="NCBI Taxonomy" id="264451"/>
    <lineage>
        <taxon>Bacteria</taxon>
        <taxon>Pseudomonadati</taxon>
        <taxon>Pseudomonadota</taxon>
        <taxon>Gammaproteobacteria</taxon>
        <taxon>Pseudomonadales</taxon>
        <taxon>Pseudomonadaceae</taxon>
        <taxon>Pseudomonas</taxon>
        <taxon>Pseudomonas syringae</taxon>
    </lineage>
</organism>
<proteinExistence type="predicted"/>